<dbReference type="Gene3D" id="2.30.270.10">
    <property type="entry name" value="duf1285 protein"/>
    <property type="match status" value="1"/>
</dbReference>
<dbReference type="InterPro" id="IPR023361">
    <property type="entry name" value="DUF1285_beta_roll_sf"/>
</dbReference>
<evidence type="ECO:0000259" key="2">
    <source>
        <dbReference type="Pfam" id="PF21028"/>
    </source>
</evidence>
<gene>
    <name evidence="3" type="ORF">KDW95_01850</name>
</gene>
<dbReference type="Pfam" id="PF21028">
    <property type="entry name" value="DUF1285_C"/>
    <property type="match status" value="1"/>
</dbReference>
<sequence length="186" mass="20671">MTGFDLSEAHRALQKQGDGIGPLERWNPEFCGDIDMRIGADGTWYYLGTPIGRAAMVQLFSRVLWCEDGHYYLKTPVEKVGIQVDDLPFQFVSLEKVEAAGGPELHFTSKTGDRVVAGVEHPLQVLPRAESEEPAPQLLVRFGMWGRIGRNLFYELVEMATTEACADGGEELVVYSCGERYSLGKL</sequence>
<feature type="domain" description="DUF1285" evidence="2">
    <location>
        <begin position="88"/>
        <end position="183"/>
    </location>
</feature>
<organism evidence="3 4">
    <name type="scientific">Marinobacterium rhizophilum</name>
    <dbReference type="NCBI Taxonomy" id="420402"/>
    <lineage>
        <taxon>Bacteria</taxon>
        <taxon>Pseudomonadati</taxon>
        <taxon>Pseudomonadota</taxon>
        <taxon>Gammaproteobacteria</taxon>
        <taxon>Oceanospirillales</taxon>
        <taxon>Oceanospirillaceae</taxon>
        <taxon>Marinobacterium</taxon>
    </lineage>
</organism>
<evidence type="ECO:0000259" key="1">
    <source>
        <dbReference type="Pfam" id="PF06938"/>
    </source>
</evidence>
<dbReference type="InterPro" id="IPR048341">
    <property type="entry name" value="DUF1285_N"/>
</dbReference>
<dbReference type="RefSeq" id="WP_255854536.1">
    <property type="nucleotide sequence ID" value="NZ_CP073347.1"/>
</dbReference>
<feature type="domain" description="DUF1285" evidence="1">
    <location>
        <begin position="22"/>
        <end position="86"/>
    </location>
</feature>
<dbReference type="EMBL" id="CP073347">
    <property type="protein sequence ID" value="UTW12454.1"/>
    <property type="molecule type" value="Genomic_DNA"/>
</dbReference>
<dbReference type="Gene3D" id="3.10.540.10">
    <property type="entry name" value="duf1285 like domain"/>
    <property type="match status" value="1"/>
</dbReference>
<accession>A0ABY5HMF4</accession>
<dbReference type="Pfam" id="PF06938">
    <property type="entry name" value="DUF1285_N"/>
    <property type="match status" value="1"/>
</dbReference>
<reference evidence="3" key="1">
    <citation type="submission" date="2021-04" db="EMBL/GenBank/DDBJ databases">
        <title>Oceanospirillales bacteria with DddD are important DMSP degraders in coastal seawater.</title>
        <authorList>
            <person name="Liu J."/>
        </authorList>
    </citation>
    <scope>NUCLEOTIDE SEQUENCE</scope>
    <source>
        <strain evidence="3">D13-1</strain>
    </source>
</reference>
<evidence type="ECO:0000313" key="3">
    <source>
        <dbReference type="EMBL" id="UTW12454.1"/>
    </source>
</evidence>
<dbReference type="InterPro" id="IPR048342">
    <property type="entry name" value="DUF1285_C"/>
</dbReference>
<dbReference type="PIRSF" id="PIRSF029557">
    <property type="entry name" value="UCP029557"/>
    <property type="match status" value="1"/>
</dbReference>
<dbReference type="InterPro" id="IPR010707">
    <property type="entry name" value="DUF1285"/>
</dbReference>
<proteinExistence type="predicted"/>
<protein>
    <submittedName>
        <fullName evidence="3">DUF1285 domain-containing protein</fullName>
    </submittedName>
</protein>
<evidence type="ECO:0000313" key="4">
    <source>
        <dbReference type="Proteomes" id="UP001058461"/>
    </source>
</evidence>
<dbReference type="Proteomes" id="UP001058461">
    <property type="component" value="Chromosome"/>
</dbReference>
<name>A0ABY5HMF4_9GAMM</name>
<keyword evidence="4" id="KW-1185">Reference proteome</keyword>